<comment type="caution">
    <text evidence="1">The sequence shown here is derived from an EMBL/GenBank/DDBJ whole genome shotgun (WGS) entry which is preliminary data.</text>
</comment>
<keyword evidence="2" id="KW-1185">Reference proteome</keyword>
<reference evidence="1 2" key="1">
    <citation type="submission" date="2023-01" db="EMBL/GenBank/DDBJ databases">
        <title>Genomes from the Australian National Cyanobacteria Reference Collection.</title>
        <authorList>
            <person name="Willis A."/>
            <person name="Lee E.M.F."/>
        </authorList>
    </citation>
    <scope>NUCLEOTIDE SEQUENCE [LARGE SCALE GENOMIC DNA]</scope>
    <source>
        <strain evidence="1 2">CS-1033</strain>
    </source>
</reference>
<name>A0ABT5AWT6_9CYAN</name>
<dbReference type="EMBL" id="JAQMUH010000183">
    <property type="protein sequence ID" value="MDB9541132.1"/>
    <property type="molecule type" value="Genomic_DNA"/>
</dbReference>
<gene>
    <name evidence="1" type="ORF">PN457_15945</name>
</gene>
<organism evidence="1 2">
    <name type="scientific">Anabaenopsis arnoldii</name>
    <dbReference type="NCBI Taxonomy" id="2152938"/>
    <lineage>
        <taxon>Bacteria</taxon>
        <taxon>Bacillati</taxon>
        <taxon>Cyanobacteriota</taxon>
        <taxon>Cyanophyceae</taxon>
        <taxon>Nostocales</taxon>
        <taxon>Nodulariaceae</taxon>
        <taxon>Anabaenopsis</taxon>
    </lineage>
</organism>
<accession>A0ABT5AWT6</accession>
<sequence length="68" mass="7682">MVQDIIFCLKEAAVYYIWKKYSTPQNTAECFVNPPCGCANPGKELKCEDCIYLESCLSHIKLGHKPTP</sequence>
<protein>
    <submittedName>
        <fullName evidence="1">Uncharacterized protein</fullName>
    </submittedName>
</protein>
<proteinExistence type="predicted"/>
<evidence type="ECO:0000313" key="2">
    <source>
        <dbReference type="Proteomes" id="UP001212499"/>
    </source>
</evidence>
<evidence type="ECO:0000313" key="1">
    <source>
        <dbReference type="EMBL" id="MDB9541132.1"/>
    </source>
</evidence>
<dbReference type="Proteomes" id="UP001212499">
    <property type="component" value="Unassembled WGS sequence"/>
</dbReference>